<proteinExistence type="predicted"/>
<dbReference type="OrthoDB" id="665691at2"/>
<comment type="caution">
    <text evidence="2">The sequence shown here is derived from an EMBL/GenBank/DDBJ whole genome shotgun (WGS) entry which is preliminary data.</text>
</comment>
<evidence type="ECO:0000256" key="1">
    <source>
        <dbReference type="SAM" id="SignalP"/>
    </source>
</evidence>
<evidence type="ECO:0000313" key="3">
    <source>
        <dbReference type="Proteomes" id="UP000293874"/>
    </source>
</evidence>
<dbReference type="AlphaFoldDB" id="A0A4Q7N002"/>
<protein>
    <submittedName>
        <fullName evidence="2">Uncharacterized protein</fullName>
    </submittedName>
</protein>
<accession>A0A4Q7N002</accession>
<keyword evidence="1" id="KW-0732">Signal</keyword>
<dbReference type="RefSeq" id="WP_130539313.1">
    <property type="nucleotide sequence ID" value="NZ_CP042431.1"/>
</dbReference>
<dbReference type="Proteomes" id="UP000293874">
    <property type="component" value="Unassembled WGS sequence"/>
</dbReference>
<gene>
    <name evidence="2" type="ORF">EV199_0738</name>
</gene>
<evidence type="ECO:0000313" key="2">
    <source>
        <dbReference type="EMBL" id="RZS74887.1"/>
    </source>
</evidence>
<feature type="chain" id="PRO_5020900239" evidence="1">
    <location>
        <begin position="20"/>
        <end position="197"/>
    </location>
</feature>
<reference evidence="2 3" key="1">
    <citation type="submission" date="2019-02" db="EMBL/GenBank/DDBJ databases">
        <title>Genomic Encyclopedia of Type Strains, Phase IV (KMG-IV): sequencing the most valuable type-strain genomes for metagenomic binning, comparative biology and taxonomic classification.</title>
        <authorList>
            <person name="Goeker M."/>
        </authorList>
    </citation>
    <scope>NUCLEOTIDE SEQUENCE [LARGE SCALE GENOMIC DNA]</scope>
    <source>
        <strain evidence="2 3">DSM 18116</strain>
    </source>
</reference>
<organism evidence="2 3">
    <name type="scientific">Pseudobacter ginsenosidimutans</name>
    <dbReference type="NCBI Taxonomy" id="661488"/>
    <lineage>
        <taxon>Bacteria</taxon>
        <taxon>Pseudomonadati</taxon>
        <taxon>Bacteroidota</taxon>
        <taxon>Chitinophagia</taxon>
        <taxon>Chitinophagales</taxon>
        <taxon>Chitinophagaceae</taxon>
        <taxon>Pseudobacter</taxon>
    </lineage>
</organism>
<dbReference type="EMBL" id="SGXA01000001">
    <property type="protein sequence ID" value="RZS74887.1"/>
    <property type="molecule type" value="Genomic_DNA"/>
</dbReference>
<feature type="signal peptide" evidence="1">
    <location>
        <begin position="1"/>
        <end position="19"/>
    </location>
</feature>
<keyword evidence="3" id="KW-1185">Reference proteome</keyword>
<name>A0A4Q7N002_9BACT</name>
<sequence length="197" mass="22532">MKKISTLMVAVMAIVTAHAQLSLFKKDPANPGFGKAVEQILGDFPYNYKHLTGDLVLQEGELSQFASTVNLPGAQSCVIAHYHSGLDTTASYQGFMYKAEEFEDAAKEYRRLFTQLKGCKLRMVDGSVYFLDGDYEAPAEEKDFSISMLKIQTADDRYKLFKVELEMLYRIDHFVVNINFITRKKDEDERPDWWTGK</sequence>